<dbReference type="KEGG" id="dol:Dole_0348"/>
<evidence type="ECO:0000313" key="3">
    <source>
        <dbReference type="Proteomes" id="UP000008561"/>
    </source>
</evidence>
<gene>
    <name evidence="2" type="ordered locus">Dole_0348</name>
</gene>
<accession>A8ZSZ4</accession>
<dbReference type="eggNOG" id="COG2006">
    <property type="taxonomic scope" value="Bacteria"/>
</dbReference>
<dbReference type="OrthoDB" id="9785671at2"/>
<keyword evidence="3" id="KW-1185">Reference proteome</keyword>
<dbReference type="STRING" id="96561.Dole_0348"/>
<dbReference type="Pfam" id="PF04015">
    <property type="entry name" value="DUF362"/>
    <property type="match status" value="1"/>
</dbReference>
<reference evidence="2 3" key="1">
    <citation type="submission" date="2007-10" db="EMBL/GenBank/DDBJ databases">
        <title>Complete sequence of Desulfococcus oleovorans Hxd3.</title>
        <authorList>
            <consortium name="US DOE Joint Genome Institute"/>
            <person name="Copeland A."/>
            <person name="Lucas S."/>
            <person name="Lapidus A."/>
            <person name="Barry K."/>
            <person name="Glavina del Rio T."/>
            <person name="Dalin E."/>
            <person name="Tice H."/>
            <person name="Pitluck S."/>
            <person name="Kiss H."/>
            <person name="Brettin T."/>
            <person name="Bruce D."/>
            <person name="Detter J.C."/>
            <person name="Han C."/>
            <person name="Schmutz J."/>
            <person name="Larimer F."/>
            <person name="Land M."/>
            <person name="Hauser L."/>
            <person name="Kyrpides N."/>
            <person name="Kim E."/>
            <person name="Wawrik B."/>
            <person name="Richardson P."/>
        </authorList>
    </citation>
    <scope>NUCLEOTIDE SEQUENCE [LARGE SCALE GENOMIC DNA]</scope>
    <source>
        <strain evidence="3">DSM 6200 / JCM 39069 / Hxd3</strain>
    </source>
</reference>
<sequence length="304" mass="33260">MDRRQFLKHLALWYAGMVATAPVFRLPAEALALPSEKPEIVVGRGQDYPALVKAVIRQAGGMERFVKKGHRVVIKPNIGWDRTPEQGANTHPLVVRTLVELALGAGAASVSVFDRTCNEERRCYQNSGIKPVLDAMGDRRVRCEFIDDRRFVPVTIARGKALTEWPFYKEALAADCYINVPVAKHHGLTGVTLGLKNIMGIIGGSRGQIHHRIDQNLADLNSVLRPDLTVVDATRILTKNGPQGGSLEDVSIRHTVFVSTDPVAADAYGTTLFDLAPDAVAPTVAAYKMGLGEMDMDKCRIIEV</sequence>
<evidence type="ECO:0000259" key="1">
    <source>
        <dbReference type="Pfam" id="PF04015"/>
    </source>
</evidence>
<dbReference type="InterPro" id="IPR007160">
    <property type="entry name" value="DUF362"/>
</dbReference>
<evidence type="ECO:0000313" key="2">
    <source>
        <dbReference type="EMBL" id="ABW66158.1"/>
    </source>
</evidence>
<dbReference type="EMBL" id="CP000859">
    <property type="protein sequence ID" value="ABW66158.1"/>
    <property type="molecule type" value="Genomic_DNA"/>
</dbReference>
<organism evidence="2 3">
    <name type="scientific">Desulfosudis oleivorans (strain DSM 6200 / JCM 39069 / Hxd3)</name>
    <name type="common">Desulfococcus oleovorans</name>
    <dbReference type="NCBI Taxonomy" id="96561"/>
    <lineage>
        <taxon>Bacteria</taxon>
        <taxon>Pseudomonadati</taxon>
        <taxon>Thermodesulfobacteriota</taxon>
        <taxon>Desulfobacteria</taxon>
        <taxon>Desulfobacterales</taxon>
        <taxon>Desulfosudaceae</taxon>
        <taxon>Desulfosudis</taxon>
    </lineage>
</organism>
<dbReference type="Proteomes" id="UP000008561">
    <property type="component" value="Chromosome"/>
</dbReference>
<dbReference type="AlphaFoldDB" id="A8ZSZ4"/>
<dbReference type="RefSeq" id="WP_012173777.1">
    <property type="nucleotide sequence ID" value="NC_009943.1"/>
</dbReference>
<proteinExistence type="predicted"/>
<name>A8ZSZ4_DESOH</name>
<feature type="domain" description="DUF362" evidence="1">
    <location>
        <begin position="72"/>
        <end position="270"/>
    </location>
</feature>
<dbReference type="HOGENOM" id="CLU_044970_0_0_7"/>
<protein>
    <recommendedName>
        <fullName evidence="1">DUF362 domain-containing protein</fullName>
    </recommendedName>
</protein>